<dbReference type="InterPro" id="IPR036236">
    <property type="entry name" value="Znf_C2H2_sf"/>
</dbReference>
<accession>A0A023ETD7</accession>
<feature type="region of interest" description="Disordered" evidence="8">
    <location>
        <begin position="1"/>
        <end position="123"/>
    </location>
</feature>
<name>A0A023ETD7_AEDAL</name>
<proteinExistence type="evidence at transcript level"/>
<dbReference type="PANTHER" id="PTHR23235:SF174">
    <property type="entry name" value="CABUT, ISOFORM A"/>
    <property type="match status" value="1"/>
</dbReference>
<evidence type="ECO:0000256" key="6">
    <source>
        <dbReference type="ARBA" id="ARBA00023242"/>
    </source>
</evidence>
<dbReference type="GO" id="GO:0008270">
    <property type="term" value="F:zinc ion binding"/>
    <property type="evidence" value="ECO:0007669"/>
    <property type="project" value="UniProtKB-KW"/>
</dbReference>
<dbReference type="SUPFAM" id="SSF57667">
    <property type="entry name" value="beta-beta-alpha zinc fingers"/>
    <property type="match status" value="2"/>
</dbReference>
<dbReference type="PROSITE" id="PS00028">
    <property type="entry name" value="ZINC_FINGER_C2H2_1"/>
    <property type="match status" value="3"/>
</dbReference>
<dbReference type="PANTHER" id="PTHR23235">
    <property type="entry name" value="KRUEPPEL-LIKE TRANSCRIPTION FACTOR"/>
    <property type="match status" value="1"/>
</dbReference>
<dbReference type="PROSITE" id="PS50157">
    <property type="entry name" value="ZINC_FINGER_C2H2_2"/>
    <property type="match status" value="3"/>
</dbReference>
<keyword evidence="4 7" id="KW-0863">Zinc-finger</keyword>
<evidence type="ECO:0000256" key="7">
    <source>
        <dbReference type="PROSITE-ProRule" id="PRU00042"/>
    </source>
</evidence>
<feature type="domain" description="C2H2-type" evidence="9">
    <location>
        <begin position="370"/>
        <end position="397"/>
    </location>
</feature>
<evidence type="ECO:0000256" key="5">
    <source>
        <dbReference type="ARBA" id="ARBA00022833"/>
    </source>
</evidence>
<keyword evidence="2" id="KW-0479">Metal-binding</keyword>
<feature type="domain" description="C2H2-type" evidence="9">
    <location>
        <begin position="310"/>
        <end position="339"/>
    </location>
</feature>
<feature type="compositionally biased region" description="Basic and acidic residues" evidence="8">
    <location>
        <begin position="105"/>
        <end position="114"/>
    </location>
</feature>
<dbReference type="EMBL" id="GAPW01001492">
    <property type="protein sequence ID" value="JAC12106.1"/>
    <property type="molecule type" value="mRNA"/>
</dbReference>
<organism evidence="10">
    <name type="scientific">Aedes albopictus</name>
    <name type="common">Asian tiger mosquito</name>
    <name type="synonym">Stegomyia albopicta</name>
    <dbReference type="NCBI Taxonomy" id="7160"/>
    <lineage>
        <taxon>Eukaryota</taxon>
        <taxon>Metazoa</taxon>
        <taxon>Ecdysozoa</taxon>
        <taxon>Arthropoda</taxon>
        <taxon>Hexapoda</taxon>
        <taxon>Insecta</taxon>
        <taxon>Pterygota</taxon>
        <taxon>Neoptera</taxon>
        <taxon>Endopterygota</taxon>
        <taxon>Diptera</taxon>
        <taxon>Nematocera</taxon>
        <taxon>Culicoidea</taxon>
        <taxon>Culicidae</taxon>
        <taxon>Culicinae</taxon>
        <taxon>Aedini</taxon>
        <taxon>Aedes</taxon>
        <taxon>Stegomyia</taxon>
    </lineage>
</organism>
<dbReference type="VEuPathDB" id="VectorBase:AALC636_030697"/>
<dbReference type="SMART" id="SM00355">
    <property type="entry name" value="ZnF_C2H2"/>
    <property type="match status" value="3"/>
</dbReference>
<keyword evidence="5" id="KW-0862">Zinc</keyword>
<dbReference type="GO" id="GO:0005634">
    <property type="term" value="C:nucleus"/>
    <property type="evidence" value="ECO:0007669"/>
    <property type="project" value="UniProtKB-SubCell"/>
</dbReference>
<dbReference type="FunFam" id="3.30.160.60:FF:000125">
    <property type="entry name" value="Putative zinc finger protein 143"/>
    <property type="match status" value="1"/>
</dbReference>
<evidence type="ECO:0000256" key="8">
    <source>
        <dbReference type="SAM" id="MobiDB-lite"/>
    </source>
</evidence>
<dbReference type="AlphaFoldDB" id="A0A023ETD7"/>
<dbReference type="Pfam" id="PF00096">
    <property type="entry name" value="zf-C2H2"/>
    <property type="match status" value="3"/>
</dbReference>
<dbReference type="GO" id="GO:0000978">
    <property type="term" value="F:RNA polymerase II cis-regulatory region sequence-specific DNA binding"/>
    <property type="evidence" value="ECO:0007669"/>
    <property type="project" value="TreeGrafter"/>
</dbReference>
<evidence type="ECO:0000256" key="2">
    <source>
        <dbReference type="ARBA" id="ARBA00022723"/>
    </source>
</evidence>
<keyword evidence="3" id="KW-0677">Repeat</keyword>
<dbReference type="InterPro" id="IPR013087">
    <property type="entry name" value="Znf_C2H2_type"/>
</dbReference>
<dbReference type="FunFam" id="3.30.160.60:FF:000018">
    <property type="entry name" value="Krueppel-like factor 15"/>
    <property type="match status" value="1"/>
</dbReference>
<feature type="domain" description="C2H2-type" evidence="9">
    <location>
        <begin position="340"/>
        <end position="369"/>
    </location>
</feature>
<keyword evidence="6" id="KW-0539">Nucleus</keyword>
<reference evidence="10" key="1">
    <citation type="journal article" date="2014" name="PLoS Negl. Trop. Dis.">
        <title>Identification and characterization of seminal fluid proteins in the Asian tiger mosquito, Aedes albopictus.</title>
        <authorList>
            <person name="Boes K.E."/>
            <person name="Ribeiro J.M."/>
            <person name="Wong A."/>
            <person name="Harrington L.C."/>
            <person name="Wolfner M.F."/>
            <person name="Sirot L.K."/>
        </authorList>
    </citation>
    <scope>NUCLEOTIDE SEQUENCE</scope>
    <source>
        <tissue evidence="10">Reproductive organs</tissue>
    </source>
</reference>
<dbReference type="FunFam" id="3.30.160.60:FF:001110">
    <property type="entry name" value="Krueppel factor 13"/>
    <property type="match status" value="1"/>
</dbReference>
<dbReference type="VEuPathDB" id="VectorBase:AALFPA_073653"/>
<dbReference type="GO" id="GO:0000981">
    <property type="term" value="F:DNA-binding transcription factor activity, RNA polymerase II-specific"/>
    <property type="evidence" value="ECO:0007669"/>
    <property type="project" value="TreeGrafter"/>
</dbReference>
<comment type="subcellular location">
    <subcellularLocation>
        <location evidence="1">Nucleus</location>
    </subcellularLocation>
</comment>
<evidence type="ECO:0000313" key="10">
    <source>
        <dbReference type="EMBL" id="JAC12106.1"/>
    </source>
</evidence>
<feature type="region of interest" description="Disordered" evidence="8">
    <location>
        <begin position="383"/>
        <end position="416"/>
    </location>
</feature>
<evidence type="ECO:0000256" key="3">
    <source>
        <dbReference type="ARBA" id="ARBA00022737"/>
    </source>
</evidence>
<sequence length="438" mass="48856">MEDTGILLSPPATPPLHIGSKDPKTTTEIKQALKRKLEQNQATPRVADMLTKGFTTPNHSDLSEDESDLPPRKRLYVRDPVQLEQHYHHTSLTPPPSDFSGSEDENTKSADDALHQAQPQRESVIMRINKDGSCTSAKEPDSNLNVFRCVKYKMGRRSPFQPMEQQAVEQQQPISEQIQDRITSREPSEELSVAPAAPVTHPSRVLEHSQQYVPVVPSVVPVAPSVMPAPAPMPKPAPPVKPATSLPVIAPKIPQLILATPNGFVLVPPQISQNLLGQTNGKALLVPQPSNAAAVPAPAAPQKPERRRIYECEHPNCGKNYFKSSHLKAHQRIHTGERPFICKWPDCGRRFSRSDELSRHKRTHTGEKKFVCPVCQRRFMRSDHLSKHVKRHNKDKGQKGQQQQQQHPQPPQQQPIYPVSVYSDAAVPVQFVTAGPVY</sequence>
<protein>
    <submittedName>
        <fullName evidence="10">Putative cabut</fullName>
    </submittedName>
</protein>
<evidence type="ECO:0000256" key="1">
    <source>
        <dbReference type="ARBA" id="ARBA00004123"/>
    </source>
</evidence>
<evidence type="ECO:0000259" key="9">
    <source>
        <dbReference type="PROSITE" id="PS50157"/>
    </source>
</evidence>
<dbReference type="Gene3D" id="3.30.160.60">
    <property type="entry name" value="Classic Zinc Finger"/>
    <property type="match status" value="3"/>
</dbReference>
<evidence type="ECO:0000256" key="4">
    <source>
        <dbReference type="ARBA" id="ARBA00022771"/>
    </source>
</evidence>
<dbReference type="VEuPathDB" id="VectorBase:AALF001449"/>